<feature type="transmembrane region" description="Helical" evidence="1">
    <location>
        <begin position="19"/>
        <end position="38"/>
    </location>
</feature>
<proteinExistence type="predicted"/>
<evidence type="ECO:0000313" key="3">
    <source>
        <dbReference type="Proteomes" id="UP001240529"/>
    </source>
</evidence>
<dbReference type="InterPro" id="IPR036259">
    <property type="entry name" value="MFS_trans_sf"/>
</dbReference>
<dbReference type="EMBL" id="JAVIAC010000001">
    <property type="protein sequence ID" value="MDQ7950174.1"/>
    <property type="molecule type" value="Genomic_DNA"/>
</dbReference>
<name>A0AAP5F0U5_9GAMM</name>
<feature type="transmembrane region" description="Helical" evidence="1">
    <location>
        <begin position="98"/>
        <end position="121"/>
    </location>
</feature>
<reference evidence="2" key="1">
    <citation type="submission" date="2023-07" db="EMBL/GenBank/DDBJ databases">
        <authorList>
            <person name="Shahid S."/>
            <person name="Akbar M.Y."/>
            <person name="Ajmal W."/>
            <person name="Ansari A."/>
            <person name="Ghazanfar S."/>
        </authorList>
    </citation>
    <scope>NUCLEOTIDE SEQUENCE</scope>
    <source>
        <strain evidence="2">NIGAB</strain>
    </source>
</reference>
<protein>
    <submittedName>
        <fullName evidence="2">MFS transporter</fullName>
    </submittedName>
</protein>
<feature type="non-terminal residue" evidence="2">
    <location>
        <position position="154"/>
    </location>
</feature>
<gene>
    <name evidence="2" type="ORF">Q0031_00005</name>
</gene>
<evidence type="ECO:0000256" key="1">
    <source>
        <dbReference type="SAM" id="Phobius"/>
    </source>
</evidence>
<dbReference type="Gene3D" id="1.20.1250.20">
    <property type="entry name" value="MFS general substrate transporter like domains"/>
    <property type="match status" value="1"/>
</dbReference>
<dbReference type="SUPFAM" id="SSF103473">
    <property type="entry name" value="MFS general substrate transporter"/>
    <property type="match status" value="1"/>
</dbReference>
<dbReference type="AlphaFoldDB" id="A0AAP5F0U5"/>
<feature type="transmembrane region" description="Helical" evidence="1">
    <location>
        <begin position="50"/>
        <end position="71"/>
    </location>
</feature>
<keyword evidence="1" id="KW-1133">Transmembrane helix</keyword>
<dbReference type="Proteomes" id="UP001240529">
    <property type="component" value="Unassembled WGS sequence"/>
</dbReference>
<dbReference type="PANTHER" id="PTHR23534:SF1">
    <property type="entry name" value="MAJOR FACILITATOR SUPERFAMILY PROTEIN"/>
    <property type="match status" value="1"/>
</dbReference>
<dbReference type="PANTHER" id="PTHR23534">
    <property type="entry name" value="MFS PERMEASE"/>
    <property type="match status" value="1"/>
</dbReference>
<feature type="transmembrane region" description="Helical" evidence="1">
    <location>
        <begin position="133"/>
        <end position="152"/>
    </location>
</feature>
<organism evidence="2 3">
    <name type="scientific">Stenotrophomonas geniculata</name>
    <dbReference type="NCBI Taxonomy" id="86188"/>
    <lineage>
        <taxon>Bacteria</taxon>
        <taxon>Pseudomonadati</taxon>
        <taxon>Pseudomonadota</taxon>
        <taxon>Gammaproteobacteria</taxon>
        <taxon>Lysobacterales</taxon>
        <taxon>Lysobacteraceae</taxon>
        <taxon>Stenotrophomonas</taxon>
    </lineage>
</organism>
<sequence>MGYCFAAAVTAEDALKAKAISWVMVGGLAGAIIGPQLVIFTRDAVAGTPYVGSFLSQALLPLIALPILLMLRTPSQTQAEAVADSGRTVLQLLAMPRYLLAVAAGVVSYGVMAFVMTAAPVAMVNHGHSVDNAALGIQWHLLAMFGPSFFTGRL</sequence>
<keyword evidence="1" id="KW-0812">Transmembrane</keyword>
<comment type="caution">
    <text evidence="2">The sequence shown here is derived from an EMBL/GenBank/DDBJ whole genome shotgun (WGS) entry which is preliminary data.</text>
</comment>
<evidence type="ECO:0000313" key="2">
    <source>
        <dbReference type="EMBL" id="MDQ7950174.1"/>
    </source>
</evidence>
<keyword evidence="1" id="KW-0472">Membrane</keyword>
<accession>A0AAP5F0U5</accession>